<reference evidence="2" key="1">
    <citation type="submission" date="2023-04" db="EMBL/GenBank/DDBJ databases">
        <authorList>
            <consortium name="ELIXIR-Norway"/>
        </authorList>
    </citation>
    <scope>NUCLEOTIDE SEQUENCE [LARGE SCALE GENOMIC DNA]</scope>
</reference>
<dbReference type="EMBL" id="OX459961">
    <property type="protein sequence ID" value="CAI9166397.1"/>
    <property type="molecule type" value="Genomic_DNA"/>
</dbReference>
<name>A0ABN8YXV3_RANTA</name>
<gene>
    <name evidence="2" type="ORF">MRATA1EN1_LOCUS15359</name>
</gene>
<evidence type="ECO:0000256" key="1">
    <source>
        <dbReference type="SAM" id="MobiDB-lite"/>
    </source>
</evidence>
<sequence>MLLECQNKLGLCKIQFCQLSASPQLEEFELIESLPSLNYISKGMSSKNASSAPQGLAKVESRPAWVSGRSCRKKGSAANGGVEELRQRMGPQPRFTGGNASGYFSAGARKSEPWNEAESWKRRGAGCLCRATEAE</sequence>
<evidence type="ECO:0000313" key="3">
    <source>
        <dbReference type="Proteomes" id="UP001176941"/>
    </source>
</evidence>
<proteinExistence type="predicted"/>
<dbReference type="Proteomes" id="UP001176941">
    <property type="component" value="Chromosome 25"/>
</dbReference>
<organism evidence="2 3">
    <name type="scientific">Rangifer tarandus platyrhynchus</name>
    <name type="common">Svalbard reindeer</name>
    <dbReference type="NCBI Taxonomy" id="3082113"/>
    <lineage>
        <taxon>Eukaryota</taxon>
        <taxon>Metazoa</taxon>
        <taxon>Chordata</taxon>
        <taxon>Craniata</taxon>
        <taxon>Vertebrata</taxon>
        <taxon>Euteleostomi</taxon>
        <taxon>Mammalia</taxon>
        <taxon>Eutheria</taxon>
        <taxon>Laurasiatheria</taxon>
        <taxon>Artiodactyla</taxon>
        <taxon>Ruminantia</taxon>
        <taxon>Pecora</taxon>
        <taxon>Cervidae</taxon>
        <taxon>Odocoileinae</taxon>
        <taxon>Rangifer</taxon>
    </lineage>
</organism>
<protein>
    <submittedName>
        <fullName evidence="2">Uncharacterized protein</fullName>
    </submittedName>
</protein>
<keyword evidence="3" id="KW-1185">Reference proteome</keyword>
<evidence type="ECO:0000313" key="2">
    <source>
        <dbReference type="EMBL" id="CAI9166397.1"/>
    </source>
</evidence>
<feature type="region of interest" description="Disordered" evidence="1">
    <location>
        <begin position="70"/>
        <end position="107"/>
    </location>
</feature>
<accession>A0ABN8YXV3</accession>